<evidence type="ECO:0000313" key="3">
    <source>
        <dbReference type="Proteomes" id="UP000776650"/>
    </source>
</evidence>
<gene>
    <name evidence="2" type="ORF">K8V11_09795</name>
</gene>
<dbReference type="EC" id="4.2.1.75" evidence="2"/>
<dbReference type="RefSeq" id="WP_303913380.1">
    <property type="nucleotide sequence ID" value="NZ_DYXM01000189.1"/>
</dbReference>
<evidence type="ECO:0000313" key="2">
    <source>
        <dbReference type="EMBL" id="HJE91287.1"/>
    </source>
</evidence>
<keyword evidence="2" id="KW-0456">Lyase</keyword>
<dbReference type="CDD" id="cd06578">
    <property type="entry name" value="HemD"/>
    <property type="match status" value="1"/>
</dbReference>
<proteinExistence type="predicted"/>
<dbReference type="InterPro" id="IPR039793">
    <property type="entry name" value="UROS/Hem4"/>
</dbReference>
<name>A0A921F3X4_9ACTN</name>
<dbReference type="GO" id="GO:0004852">
    <property type="term" value="F:uroporphyrinogen-III synthase activity"/>
    <property type="evidence" value="ECO:0007669"/>
    <property type="project" value="UniProtKB-EC"/>
</dbReference>
<evidence type="ECO:0000259" key="1">
    <source>
        <dbReference type="Pfam" id="PF02602"/>
    </source>
</evidence>
<organism evidence="2 3">
    <name type="scientific">Dietzia timorensis</name>
    <dbReference type="NCBI Taxonomy" id="499555"/>
    <lineage>
        <taxon>Bacteria</taxon>
        <taxon>Bacillati</taxon>
        <taxon>Actinomycetota</taxon>
        <taxon>Actinomycetes</taxon>
        <taxon>Mycobacteriales</taxon>
        <taxon>Dietziaceae</taxon>
        <taxon>Dietzia</taxon>
    </lineage>
</organism>
<reference evidence="2" key="1">
    <citation type="journal article" date="2021" name="PeerJ">
        <title>Extensive microbial diversity within the chicken gut microbiome revealed by metagenomics and culture.</title>
        <authorList>
            <person name="Gilroy R."/>
            <person name="Ravi A."/>
            <person name="Getino M."/>
            <person name="Pursley I."/>
            <person name="Horton D.L."/>
            <person name="Alikhan N.F."/>
            <person name="Baker D."/>
            <person name="Gharbi K."/>
            <person name="Hall N."/>
            <person name="Watson M."/>
            <person name="Adriaenssens E.M."/>
            <person name="Foster-Nyarko E."/>
            <person name="Jarju S."/>
            <person name="Secka A."/>
            <person name="Antonio M."/>
            <person name="Oren A."/>
            <person name="Chaudhuri R.R."/>
            <person name="La Ragione R."/>
            <person name="Hildebrand F."/>
            <person name="Pallen M.J."/>
        </authorList>
    </citation>
    <scope>NUCLEOTIDE SEQUENCE</scope>
    <source>
        <strain evidence="2">ChiGjej1B1-18357</strain>
    </source>
</reference>
<reference evidence="2" key="2">
    <citation type="submission" date="2021-09" db="EMBL/GenBank/DDBJ databases">
        <authorList>
            <person name="Gilroy R."/>
        </authorList>
    </citation>
    <scope>NUCLEOTIDE SEQUENCE</scope>
    <source>
        <strain evidence="2">ChiGjej1B1-18357</strain>
    </source>
</reference>
<accession>A0A921F3X4</accession>
<feature type="domain" description="Tetrapyrrole biosynthesis uroporphyrinogen III synthase" evidence="1">
    <location>
        <begin position="40"/>
        <end position="278"/>
    </location>
</feature>
<dbReference type="AlphaFoldDB" id="A0A921F3X4"/>
<dbReference type="InterPro" id="IPR036108">
    <property type="entry name" value="4pyrrol_syn_uPrphyn_synt_sf"/>
</dbReference>
<dbReference type="Gene3D" id="3.40.50.10090">
    <property type="match status" value="2"/>
</dbReference>
<protein>
    <submittedName>
        <fullName evidence="2">Uroporphyrinogen-III synthase</fullName>
        <ecNumber evidence="2">4.2.1.75</ecNumber>
    </submittedName>
</protein>
<dbReference type="PANTHER" id="PTHR40082">
    <property type="entry name" value="BLR5956 PROTEIN"/>
    <property type="match status" value="1"/>
</dbReference>
<dbReference type="Proteomes" id="UP000776650">
    <property type="component" value="Unassembled WGS sequence"/>
</dbReference>
<dbReference type="SUPFAM" id="SSF69618">
    <property type="entry name" value="HemD-like"/>
    <property type="match status" value="1"/>
</dbReference>
<dbReference type="InterPro" id="IPR003754">
    <property type="entry name" value="4pyrrol_synth_uPrphyn_synth"/>
</dbReference>
<dbReference type="EMBL" id="DYXM01000189">
    <property type="protein sequence ID" value="HJE91287.1"/>
    <property type="molecule type" value="Genomic_DNA"/>
</dbReference>
<sequence>MDFDEDAAQEFSDGIADEADAGDLAGCRVLAAFERRADDVVTVFDRHGIETVVAPPMSTIAHPDDAELRRATEQVVAERPGIVVVTTGVGFTGWLEAAEHFGTREKLEEVLASARIVSRGAKVTGAVKKAGFVPEWEAPDGLSDELRDYLLAQDLDGAKVAVQFHGSGADGIDADLRAAGSDVIGLVVYRWGPPADREALERSIREVAEGEFDAVLFTSAPGSEAWLREADQLGWYDGAILNFADRTLALAVGPVTAGPLIDAGIVVEIPERWRLGALSRHALALLRAQRA</sequence>
<comment type="caution">
    <text evidence="2">The sequence shown here is derived from an EMBL/GenBank/DDBJ whole genome shotgun (WGS) entry which is preliminary data.</text>
</comment>
<dbReference type="PANTHER" id="PTHR40082:SF1">
    <property type="entry name" value="BLR5956 PROTEIN"/>
    <property type="match status" value="1"/>
</dbReference>
<dbReference type="GO" id="GO:0006780">
    <property type="term" value="P:uroporphyrinogen III biosynthetic process"/>
    <property type="evidence" value="ECO:0007669"/>
    <property type="project" value="InterPro"/>
</dbReference>
<dbReference type="Pfam" id="PF02602">
    <property type="entry name" value="HEM4"/>
    <property type="match status" value="1"/>
</dbReference>